<sequence length="170" mass="18456">MSTVSGGRKVVCQQCVEKLSRFEECNTSLSASSRHKAVRTVAVAGSRRLSAKEVNVVNCTKPPCKLRRKSTIFLDVKFTPGAVVAERLACLPPFEANGVQTPAGSLPDFRMWESCPTMPLAGGFLGDLPFPLPLHSGAAPISLRFTLIGSQYFAVKSRPNLLTHRTLLKK</sequence>
<evidence type="ECO:0000313" key="2">
    <source>
        <dbReference type="Proteomes" id="UP001159363"/>
    </source>
</evidence>
<protein>
    <submittedName>
        <fullName evidence="1">Uncharacterized protein</fullName>
    </submittedName>
</protein>
<name>A0ABQ9IIR4_9NEOP</name>
<gene>
    <name evidence="1" type="ORF">PR048_001939</name>
</gene>
<comment type="caution">
    <text evidence="1">The sequence shown here is derived from an EMBL/GenBank/DDBJ whole genome shotgun (WGS) entry which is preliminary data.</text>
</comment>
<dbReference type="Gene3D" id="2.60.40.770">
    <property type="match status" value="1"/>
</dbReference>
<organism evidence="1 2">
    <name type="scientific">Dryococelus australis</name>
    <dbReference type="NCBI Taxonomy" id="614101"/>
    <lineage>
        <taxon>Eukaryota</taxon>
        <taxon>Metazoa</taxon>
        <taxon>Ecdysozoa</taxon>
        <taxon>Arthropoda</taxon>
        <taxon>Hexapoda</taxon>
        <taxon>Insecta</taxon>
        <taxon>Pterygota</taxon>
        <taxon>Neoptera</taxon>
        <taxon>Polyneoptera</taxon>
        <taxon>Phasmatodea</taxon>
        <taxon>Verophasmatodea</taxon>
        <taxon>Anareolatae</taxon>
        <taxon>Phasmatidae</taxon>
        <taxon>Eurycanthinae</taxon>
        <taxon>Dryococelus</taxon>
    </lineage>
</organism>
<evidence type="ECO:0000313" key="1">
    <source>
        <dbReference type="EMBL" id="KAJ8896595.1"/>
    </source>
</evidence>
<dbReference type="Proteomes" id="UP001159363">
    <property type="component" value="Chromosome 1"/>
</dbReference>
<keyword evidence="2" id="KW-1185">Reference proteome</keyword>
<proteinExistence type="predicted"/>
<dbReference type="EMBL" id="JARBHB010000001">
    <property type="protein sequence ID" value="KAJ8896595.1"/>
    <property type="molecule type" value="Genomic_DNA"/>
</dbReference>
<reference evidence="1 2" key="1">
    <citation type="submission" date="2023-02" db="EMBL/GenBank/DDBJ databases">
        <title>LHISI_Scaffold_Assembly.</title>
        <authorList>
            <person name="Stuart O.P."/>
            <person name="Cleave R."/>
            <person name="Magrath M.J.L."/>
            <person name="Mikheyev A.S."/>
        </authorList>
    </citation>
    <scope>NUCLEOTIDE SEQUENCE [LARGE SCALE GENOMIC DNA]</scope>
    <source>
        <strain evidence="1">Daus_M_001</strain>
        <tissue evidence="1">Leg muscle</tissue>
    </source>
</reference>
<accession>A0ABQ9IIR4</accession>